<reference evidence="4" key="1">
    <citation type="journal article" date="2019" name="Int. J. Syst. Evol. Microbiol.">
        <title>The Global Catalogue of Microorganisms (GCM) 10K type strain sequencing project: providing services to taxonomists for standard genome sequencing and annotation.</title>
        <authorList>
            <consortium name="The Broad Institute Genomics Platform"/>
            <consortium name="The Broad Institute Genome Sequencing Center for Infectious Disease"/>
            <person name="Wu L."/>
            <person name="Ma J."/>
        </authorList>
    </citation>
    <scope>NUCLEOTIDE SEQUENCE [LARGE SCALE GENOMIC DNA]</scope>
    <source>
        <strain evidence="4">CGMCC 1.14993</strain>
    </source>
</reference>
<dbReference type="InterPro" id="IPR016181">
    <property type="entry name" value="Acyl_CoA_acyltransferase"/>
</dbReference>
<gene>
    <name evidence="3" type="primary">yvbK</name>
    <name evidence="3" type="ORF">GCM10007380_02290</name>
</gene>
<dbReference type="PANTHER" id="PTHR13947:SF37">
    <property type="entry name" value="LD18367P"/>
    <property type="match status" value="1"/>
</dbReference>
<evidence type="ECO:0000256" key="1">
    <source>
        <dbReference type="ARBA" id="ARBA00022679"/>
    </source>
</evidence>
<dbReference type="PANTHER" id="PTHR13947">
    <property type="entry name" value="GNAT FAMILY N-ACETYLTRANSFERASE"/>
    <property type="match status" value="1"/>
</dbReference>
<evidence type="ECO:0000259" key="2">
    <source>
        <dbReference type="PROSITE" id="PS51186"/>
    </source>
</evidence>
<dbReference type="OrthoDB" id="162775at2"/>
<sequence>MINFSEIKHITDEHWKLLLLADPSRDMVESYIKEGKVYIIMENRKILGIIVLVENSPNEIEIKNIAVDPKYQGKGYGRKFLQFAISKSKMLGYERLVICTGNSSIHQLSLYQNCGFQIVDTIFDFFVQNYEEEIWENGIQCRDLIKLEQYLY</sequence>
<comment type="caution">
    <text evidence="3">The sequence shown here is derived from an EMBL/GenBank/DDBJ whole genome shotgun (WGS) entry which is preliminary data.</text>
</comment>
<protein>
    <submittedName>
        <fullName evidence="3">Putative N-acetyltransferase YvbK</fullName>
    </submittedName>
</protein>
<dbReference type="EMBL" id="BMHB01000001">
    <property type="protein sequence ID" value="GGI10337.1"/>
    <property type="molecule type" value="Genomic_DNA"/>
</dbReference>
<evidence type="ECO:0000313" key="3">
    <source>
        <dbReference type="EMBL" id="GGI10337.1"/>
    </source>
</evidence>
<accession>A0A8J3AEA1</accession>
<feature type="domain" description="N-acetyltransferase" evidence="2">
    <location>
        <begin position="2"/>
        <end position="148"/>
    </location>
</feature>
<organism evidence="3 4">
    <name type="scientific">Gottfriedia solisilvae</name>
    <dbReference type="NCBI Taxonomy" id="1516104"/>
    <lineage>
        <taxon>Bacteria</taxon>
        <taxon>Bacillati</taxon>
        <taxon>Bacillota</taxon>
        <taxon>Bacilli</taxon>
        <taxon>Bacillales</taxon>
        <taxon>Bacillaceae</taxon>
        <taxon>Gottfriedia</taxon>
    </lineage>
</organism>
<dbReference type="SUPFAM" id="SSF55729">
    <property type="entry name" value="Acyl-CoA N-acyltransferases (Nat)"/>
    <property type="match status" value="1"/>
</dbReference>
<dbReference type="InterPro" id="IPR000182">
    <property type="entry name" value="GNAT_dom"/>
</dbReference>
<name>A0A8J3AEA1_9BACI</name>
<proteinExistence type="predicted"/>
<evidence type="ECO:0000313" key="4">
    <source>
        <dbReference type="Proteomes" id="UP000626244"/>
    </source>
</evidence>
<dbReference type="InterPro" id="IPR050769">
    <property type="entry name" value="NAT_camello-type"/>
</dbReference>
<dbReference type="AlphaFoldDB" id="A0A8J3AEA1"/>
<dbReference type="GO" id="GO:0008080">
    <property type="term" value="F:N-acetyltransferase activity"/>
    <property type="evidence" value="ECO:0007669"/>
    <property type="project" value="InterPro"/>
</dbReference>
<dbReference type="RefSeq" id="WP_088003546.1">
    <property type="nucleotide sequence ID" value="NZ_BMHB01000001.1"/>
</dbReference>
<dbReference type="Pfam" id="PF00583">
    <property type="entry name" value="Acetyltransf_1"/>
    <property type="match status" value="1"/>
</dbReference>
<dbReference type="Proteomes" id="UP000626244">
    <property type="component" value="Unassembled WGS sequence"/>
</dbReference>
<keyword evidence="1" id="KW-0808">Transferase</keyword>
<keyword evidence="4" id="KW-1185">Reference proteome</keyword>
<dbReference type="CDD" id="cd04301">
    <property type="entry name" value="NAT_SF"/>
    <property type="match status" value="1"/>
</dbReference>
<dbReference type="Gene3D" id="3.40.630.30">
    <property type="match status" value="1"/>
</dbReference>
<dbReference type="PROSITE" id="PS51186">
    <property type="entry name" value="GNAT"/>
    <property type="match status" value="1"/>
</dbReference>